<reference evidence="2 3" key="6">
    <citation type="journal article" date="1999" name="Virology">
        <title>Chlorella virus PBCV-1 encodes a functional homospermidine synthase.</title>
        <authorList>
            <person name="Kaiser A."/>
            <person name="Vollmert M."/>
            <person name="Tholl D."/>
            <person name="Graves M.V."/>
            <person name="Gurnon J.R."/>
            <person name="Xing W."/>
            <person name="Lisec A.D."/>
            <person name="Nickerson K.W."/>
            <person name="Van Etten J.L."/>
        </authorList>
    </citation>
    <scope>NUCLEOTIDE SEQUENCE [LARGE SCALE GENOMIC DNA]</scope>
</reference>
<organismHost>
    <name type="scientific">Chlorella</name>
    <dbReference type="NCBI Taxonomy" id="3071"/>
</organismHost>
<organism evidence="2 3">
    <name type="scientific">Paramecium bursaria Chlorella virus 1</name>
    <name type="common">PBCV-1</name>
    <dbReference type="NCBI Taxonomy" id="10506"/>
    <lineage>
        <taxon>Viruses</taxon>
        <taxon>Varidnaviria</taxon>
        <taxon>Bamfordvirae</taxon>
        <taxon>Nucleocytoviricota</taxon>
        <taxon>Megaviricetes</taxon>
        <taxon>Algavirales</taxon>
        <taxon>Phycodnaviridae</taxon>
        <taxon>Chlorovirus</taxon>
        <taxon>Chlorovirus vanettense</taxon>
    </lineage>
</organism>
<name>F8TTW1_PBCV1</name>
<keyword evidence="1" id="KW-0472">Membrane</keyword>
<keyword evidence="1" id="KW-0812">Transmembrane</keyword>
<keyword evidence="3" id="KW-1185">Reference proteome</keyword>
<reference evidence="2 3" key="3">
    <citation type="journal article" date="1996" name="Virology">
        <title>Analysis of 94 kb of the chlorella virus PBCV-1 330-kb genome: map positions 88 to 182.</title>
        <authorList>
            <person name="Lu Z."/>
            <person name="Li Y."/>
            <person name="Que Q."/>
            <person name="Kutish G.F."/>
            <person name="Rock D.L."/>
            <person name="Van Etten J.L."/>
        </authorList>
    </citation>
    <scope>NUCLEOTIDE SEQUENCE [LARGE SCALE GENOMIC DNA]</scope>
</reference>
<dbReference type="EMBL" id="JF411744">
    <property type="protein sequence ID" value="AEI70022.1"/>
    <property type="molecule type" value="Genomic_DNA"/>
</dbReference>
<dbReference type="KEGG" id="vg:10971241"/>
<sequence length="56" mass="6491">MSEQFFATGQTYSVIMCIISGDMAFVLTRIALETGLLSTRERRERIIEISWFIMLN</sequence>
<feature type="transmembrane region" description="Helical" evidence="1">
    <location>
        <begin position="12"/>
        <end position="32"/>
    </location>
</feature>
<reference evidence="2 3" key="4">
    <citation type="journal article" date="1996" name="Virology">
        <title>Analysis of 76 kb of the chlorella virus PBCV-1 330-kb genome: map positions 182 to 258.</title>
        <authorList>
            <person name="Kutish G.F."/>
            <person name="Li Y."/>
            <person name="Lu Z."/>
            <person name="Furuta M."/>
            <person name="Rock D.L."/>
            <person name="Van Etten J.L."/>
        </authorList>
    </citation>
    <scope>NUCLEOTIDE SEQUENCE [LARGE SCALE GENOMIC DNA]</scope>
</reference>
<evidence type="ECO:0000313" key="3">
    <source>
        <dbReference type="Proteomes" id="UP000000862"/>
    </source>
</evidence>
<reference evidence="2 3" key="7">
    <citation type="journal article" date="2000" name="Virology">
        <title>Characterization of a beta-1,3-glucanase encoded by chlorella virus PBCV-1.</title>
        <authorList>
            <person name="Sun L."/>
            <person name="Gurnon J.R."/>
            <person name="Adams B.J."/>
            <person name="Graves M.V."/>
            <person name="Van Etten J.L."/>
        </authorList>
    </citation>
    <scope>NUCLEOTIDE SEQUENCE [LARGE SCALE GENOMIC DNA]</scope>
</reference>
<keyword evidence="1" id="KW-1133">Transmembrane helix</keyword>
<reference evidence="2 3" key="8">
    <citation type="journal article" date="2010" name="J. Virol.">
        <title>Microarray analysis of Paramecium bursaria chlorella virus 1 transcription.</title>
        <authorList>
            <person name="Yanai-Balser G.M."/>
            <person name="Duncan G.A."/>
            <person name="Eudy J.D."/>
            <person name="Wang D."/>
            <person name="Li X."/>
            <person name="Agarkova I.V."/>
            <person name="Dunigan D.D."/>
            <person name="Van Etten J.L."/>
        </authorList>
    </citation>
    <scope>NUCLEOTIDE SEQUENCE [LARGE SCALE GENOMIC DNA]</scope>
</reference>
<dbReference type="RefSeq" id="YP_004678877.1">
    <property type="nucleotide sequence ID" value="NC_000852.5"/>
</dbReference>
<proteinExistence type="predicted"/>
<reference evidence="2 3" key="2">
    <citation type="journal article" date="1995" name="Virology">
        <title>Analysis of 43 kb of the Chlorella virus PBCV-1 330-kb genome: map positions 45 to 88.</title>
        <authorList>
            <person name="Li Y."/>
            <person name="Lu Z."/>
            <person name="Burbank D.E."/>
            <person name="Kutish G.F."/>
            <person name="Rock D.L."/>
            <person name="Van Etten J.L."/>
        </authorList>
    </citation>
    <scope>NUCLEOTIDE SEQUENCE [LARGE SCALE GENOMIC DNA]</scope>
</reference>
<evidence type="ECO:0000256" key="1">
    <source>
        <dbReference type="SAM" id="Phobius"/>
    </source>
</evidence>
<dbReference type="GeneID" id="10971241"/>
<protein>
    <submittedName>
        <fullName evidence="2">Uncharacterized protein</fullName>
    </submittedName>
</protein>
<reference evidence="2 3" key="1">
    <citation type="journal article" date="1995" name="Virology">
        <title>Analysis of 45 kb of DNA located at the left end of the chlorella virus PBCV-1 genome.</title>
        <authorList>
            <person name="Lu Z."/>
            <person name="Li Y."/>
            <person name="Zhang Y."/>
            <person name="Kutish G.F."/>
            <person name="Rock D.L."/>
            <person name="Van Etten J.L."/>
        </authorList>
    </citation>
    <scope>NUCLEOTIDE SEQUENCE [LARGE SCALE GENOMIC DNA]</scope>
</reference>
<reference evidence="2 3" key="5">
    <citation type="journal article" date="1997" name="Virology">
        <title>Analysis of 74 kb of DNA located at the right end of the 330-kb chlorella virus PBCV-1 genome.</title>
        <authorList>
            <person name="Li Y."/>
            <person name="Lu Z."/>
            <person name="Sun L."/>
            <person name="Ropp S."/>
            <person name="Kutish G.F."/>
            <person name="Rock D.L."/>
            <person name="Van Etten J.L."/>
        </authorList>
    </citation>
    <scope>NUCLEOTIDE SEQUENCE [LARGE SCALE GENOMIC DNA]</scope>
</reference>
<gene>
    <name evidence="2" type="primary">a047aL</name>
</gene>
<evidence type="ECO:0000313" key="2">
    <source>
        <dbReference type="EMBL" id="AEI70022.1"/>
    </source>
</evidence>
<accession>F8TTW1</accession>
<dbReference type="Proteomes" id="UP000000862">
    <property type="component" value="Segment"/>
</dbReference>